<organism evidence="2 3">
    <name type="scientific">Hohenbuehelia grisea</name>
    <dbReference type="NCBI Taxonomy" id="104357"/>
    <lineage>
        <taxon>Eukaryota</taxon>
        <taxon>Fungi</taxon>
        <taxon>Dikarya</taxon>
        <taxon>Basidiomycota</taxon>
        <taxon>Agaricomycotina</taxon>
        <taxon>Agaricomycetes</taxon>
        <taxon>Agaricomycetidae</taxon>
        <taxon>Agaricales</taxon>
        <taxon>Pleurotineae</taxon>
        <taxon>Pleurotaceae</taxon>
        <taxon>Hohenbuehelia</taxon>
    </lineage>
</organism>
<feature type="compositionally biased region" description="Polar residues" evidence="1">
    <location>
        <begin position="507"/>
        <end position="552"/>
    </location>
</feature>
<proteinExistence type="predicted"/>
<feature type="compositionally biased region" description="Pro residues" evidence="1">
    <location>
        <begin position="313"/>
        <end position="322"/>
    </location>
</feature>
<keyword evidence="3" id="KW-1185">Reference proteome</keyword>
<feature type="compositionally biased region" description="Low complexity" evidence="1">
    <location>
        <begin position="121"/>
        <end position="146"/>
    </location>
</feature>
<name>A0ABR3J1W3_9AGAR</name>
<protein>
    <submittedName>
        <fullName evidence="2">Uncharacterized protein</fullName>
    </submittedName>
</protein>
<dbReference type="EMBL" id="JASNQZ010000012">
    <property type="protein sequence ID" value="KAL0949536.1"/>
    <property type="molecule type" value="Genomic_DNA"/>
</dbReference>
<feature type="region of interest" description="Disordered" evidence="1">
    <location>
        <begin position="60"/>
        <end position="366"/>
    </location>
</feature>
<evidence type="ECO:0000313" key="2">
    <source>
        <dbReference type="EMBL" id="KAL0949536.1"/>
    </source>
</evidence>
<evidence type="ECO:0000256" key="1">
    <source>
        <dbReference type="SAM" id="MobiDB-lite"/>
    </source>
</evidence>
<feature type="region of interest" description="Disordered" evidence="1">
    <location>
        <begin position="450"/>
        <end position="552"/>
    </location>
</feature>
<reference evidence="3" key="1">
    <citation type="submission" date="2024-06" db="EMBL/GenBank/DDBJ databases">
        <title>Multi-omics analyses provide insights into the biosynthesis of the anticancer antibiotic pleurotin in Hohenbuehelia grisea.</title>
        <authorList>
            <person name="Weaver J.A."/>
            <person name="Alberti F."/>
        </authorList>
    </citation>
    <scope>NUCLEOTIDE SEQUENCE [LARGE SCALE GENOMIC DNA]</scope>
    <source>
        <strain evidence="3">T-177</strain>
    </source>
</reference>
<feature type="compositionally biased region" description="Low complexity" evidence="1">
    <location>
        <begin position="293"/>
        <end position="312"/>
    </location>
</feature>
<gene>
    <name evidence="2" type="ORF">HGRIS_009586</name>
</gene>
<evidence type="ECO:0000313" key="3">
    <source>
        <dbReference type="Proteomes" id="UP001556367"/>
    </source>
</evidence>
<feature type="compositionally biased region" description="Low complexity" evidence="1">
    <location>
        <begin position="200"/>
        <end position="211"/>
    </location>
</feature>
<feature type="compositionally biased region" description="Polar residues" evidence="1">
    <location>
        <begin position="62"/>
        <end position="83"/>
    </location>
</feature>
<feature type="compositionally biased region" description="Pro residues" evidence="1">
    <location>
        <begin position="227"/>
        <end position="238"/>
    </location>
</feature>
<accession>A0ABR3J1W3</accession>
<comment type="caution">
    <text evidence="2">The sequence shown here is derived from an EMBL/GenBank/DDBJ whole genome shotgun (WGS) entry which is preliminary data.</text>
</comment>
<feature type="compositionally biased region" description="Low complexity" evidence="1">
    <location>
        <begin position="476"/>
        <end position="506"/>
    </location>
</feature>
<sequence length="552" mass="58708">MFGEELPPPPPAYSEQEFDRKISAALEVSLTISQPAPAASLEDEEWEEWDEVKFNAAVRASQAATHGSGSTDAYSPEPSQAGESRNVAPLKIHKKSNSNGQNEALQKPRPSWYDEAGLGGSSASSNSHAPQAGASSSSSSHYGAASVHDGALAPTHQNSSKPRPSWFEEAGLGAGEGSSSSAASRPNPPSEAVVSPTLRPLPVSPTSSTASAPPPAPLQSQAQSNIPQPPTTHTPPHPSSADHDDDEEDDRTVPPPPFTPVGPSLDGPPFEEVAGGGTLTYNGHDSPPPSPLTSPVTTLAPLPTLSPLEPSSSPHPPMPEPRLPVETHTGYAPVQDQAPLLPRQSMPPPARPGYRLGPRPATMASSMQKLQLNPNPQVDFNPSVAYGFRNGHSEFSARRAEPAPVIDATAFYNSAVTAHMRRPTVPQPPPNRMSMQPNAYGQQAYNYQPQQPQINQGHGGYSVPHNQSNWSASAVAPQPTYPQQSQSQAPFLGNPQQYQYAAQPQNTVNPQVKQDQWSSQGSYPPQAPASMNTNQGNQNQWSPQSQYSGNYY</sequence>
<dbReference type="Proteomes" id="UP001556367">
    <property type="component" value="Unassembled WGS sequence"/>
</dbReference>